<dbReference type="SUPFAM" id="SSF53335">
    <property type="entry name" value="S-adenosyl-L-methionine-dependent methyltransferases"/>
    <property type="match status" value="1"/>
</dbReference>
<accession>A0A562JPA0</accession>
<dbReference type="GO" id="GO:0032259">
    <property type="term" value="P:methylation"/>
    <property type="evidence" value="ECO:0007669"/>
    <property type="project" value="UniProtKB-KW"/>
</dbReference>
<dbReference type="Pfam" id="PF13649">
    <property type="entry name" value="Methyltransf_25"/>
    <property type="match status" value="1"/>
</dbReference>
<protein>
    <submittedName>
        <fullName evidence="3">Methyltransferase family protein</fullName>
    </submittedName>
</protein>
<feature type="transmembrane region" description="Helical" evidence="1">
    <location>
        <begin position="93"/>
        <end position="114"/>
    </location>
</feature>
<evidence type="ECO:0000256" key="1">
    <source>
        <dbReference type="SAM" id="Phobius"/>
    </source>
</evidence>
<evidence type="ECO:0000313" key="3">
    <source>
        <dbReference type="EMBL" id="TWH84999.1"/>
    </source>
</evidence>
<reference evidence="3 4" key="1">
    <citation type="journal article" date="2015" name="Stand. Genomic Sci.">
        <title>Genomic Encyclopedia of Bacterial and Archaeal Type Strains, Phase III: the genomes of soil and plant-associated and newly described type strains.</title>
        <authorList>
            <person name="Whitman W.B."/>
            <person name="Woyke T."/>
            <person name="Klenk H.P."/>
            <person name="Zhou Y."/>
            <person name="Lilburn T.G."/>
            <person name="Beck B.J."/>
            <person name="De Vos P."/>
            <person name="Vandamme P."/>
            <person name="Eisen J.A."/>
            <person name="Garrity G."/>
            <person name="Hugenholtz P."/>
            <person name="Kyrpides N.C."/>
        </authorList>
    </citation>
    <scope>NUCLEOTIDE SEQUENCE [LARGE SCALE GENOMIC DNA]</scope>
    <source>
        <strain evidence="3 4">CGMCC 1.10115</strain>
    </source>
</reference>
<keyword evidence="3" id="KW-0489">Methyltransferase</keyword>
<dbReference type="CDD" id="cd02440">
    <property type="entry name" value="AdoMet_MTases"/>
    <property type="match status" value="1"/>
</dbReference>
<dbReference type="GO" id="GO:0008168">
    <property type="term" value="F:methyltransferase activity"/>
    <property type="evidence" value="ECO:0007669"/>
    <property type="project" value="UniProtKB-KW"/>
</dbReference>
<proteinExistence type="predicted"/>
<gene>
    <name evidence="3" type="ORF">IQ19_03233</name>
</gene>
<dbReference type="EMBL" id="VLKI01000009">
    <property type="protein sequence ID" value="TWH84999.1"/>
    <property type="molecule type" value="Genomic_DNA"/>
</dbReference>
<evidence type="ECO:0000259" key="2">
    <source>
        <dbReference type="Pfam" id="PF13649"/>
    </source>
</evidence>
<keyword evidence="4" id="KW-1185">Reference proteome</keyword>
<evidence type="ECO:0000313" key="4">
    <source>
        <dbReference type="Proteomes" id="UP000318667"/>
    </source>
</evidence>
<keyword evidence="1" id="KW-0812">Transmembrane</keyword>
<dbReference type="AlphaFoldDB" id="A0A562JPA0"/>
<feature type="domain" description="Methyltransferase" evidence="2">
    <location>
        <begin position="46"/>
        <end position="142"/>
    </location>
</feature>
<dbReference type="GeneID" id="65404388"/>
<keyword evidence="3" id="KW-0808">Transferase</keyword>
<name>A0A562JPA0_9BACI</name>
<dbReference type="OrthoDB" id="9791837at2"/>
<dbReference type="InterPro" id="IPR041698">
    <property type="entry name" value="Methyltransf_25"/>
</dbReference>
<keyword evidence="1" id="KW-1133">Transmembrane helix</keyword>
<organism evidence="3 4">
    <name type="scientific">Cytobacillus oceanisediminis</name>
    <dbReference type="NCBI Taxonomy" id="665099"/>
    <lineage>
        <taxon>Bacteria</taxon>
        <taxon>Bacillati</taxon>
        <taxon>Bacillota</taxon>
        <taxon>Bacilli</taxon>
        <taxon>Bacillales</taxon>
        <taxon>Bacillaceae</taxon>
        <taxon>Cytobacillus</taxon>
    </lineage>
</organism>
<dbReference type="Gene3D" id="3.40.50.150">
    <property type="entry name" value="Vaccinia Virus protein VP39"/>
    <property type="match status" value="1"/>
</dbReference>
<sequence length="151" mass="16737">MAEQFYDDLAGVYHFIFKDWDHSIAKQGEVLARVLTAEGVKRSFSILDCTCGIGTQTLALAKSGYKIIASDISGKSIERAKSKAEGRNLKSHFFRLISGIVICFPLPFHVILSIDNALPHLLTDEDCASALSEVYSLLKPEGIFFFHQGLR</sequence>
<dbReference type="InterPro" id="IPR029063">
    <property type="entry name" value="SAM-dependent_MTases_sf"/>
</dbReference>
<keyword evidence="1" id="KW-0472">Membrane</keyword>
<dbReference type="Proteomes" id="UP000318667">
    <property type="component" value="Unassembled WGS sequence"/>
</dbReference>
<dbReference type="RefSeq" id="WP_144543321.1">
    <property type="nucleotide sequence ID" value="NZ_CBCSDC010000007.1"/>
</dbReference>
<comment type="caution">
    <text evidence="3">The sequence shown here is derived from an EMBL/GenBank/DDBJ whole genome shotgun (WGS) entry which is preliminary data.</text>
</comment>